<evidence type="ECO:0000313" key="5">
    <source>
        <dbReference type="Proteomes" id="UP000663824"/>
    </source>
</evidence>
<protein>
    <recommendedName>
        <fullName evidence="2">RNase III domain-containing protein</fullName>
    </recommendedName>
</protein>
<keyword evidence="1" id="KW-0378">Hydrolase</keyword>
<dbReference type="EMBL" id="CAJOBI010243805">
    <property type="protein sequence ID" value="CAF5090504.1"/>
    <property type="molecule type" value="Genomic_DNA"/>
</dbReference>
<comment type="caution">
    <text evidence="3">The sequence shown here is derived from an EMBL/GenBank/DDBJ whole genome shotgun (WGS) entry which is preliminary data.</text>
</comment>
<dbReference type="SUPFAM" id="SSF69065">
    <property type="entry name" value="RNase III domain-like"/>
    <property type="match status" value="1"/>
</dbReference>
<dbReference type="Pfam" id="PF14622">
    <property type="entry name" value="Ribonucleas_3_3"/>
    <property type="match status" value="1"/>
</dbReference>
<evidence type="ECO:0000256" key="1">
    <source>
        <dbReference type="ARBA" id="ARBA00022801"/>
    </source>
</evidence>
<dbReference type="GO" id="GO:0006396">
    <property type="term" value="P:RNA processing"/>
    <property type="evidence" value="ECO:0007669"/>
    <property type="project" value="InterPro"/>
</dbReference>
<dbReference type="PANTHER" id="PTHR14950">
    <property type="entry name" value="DICER-RELATED"/>
    <property type="match status" value="1"/>
</dbReference>
<dbReference type="PROSITE" id="PS50142">
    <property type="entry name" value="RNASE_3_2"/>
    <property type="match status" value="1"/>
</dbReference>
<sequence>MTDLEHVLGYQFKNKDILQQSLTHASAIHENHPKASYQHQSSLAIVEDVVLKYAVARYLFLNGKDQVVEDSAELHKCTQTIIPNAILAKIAHEKLHLEQHIIRSNTHVAPTKNMYADCMEAIFGAIALDCGADQQKVIFDVIEKLCSDRYQTLL</sequence>
<reference evidence="3" key="1">
    <citation type="submission" date="2021-02" db="EMBL/GenBank/DDBJ databases">
        <authorList>
            <person name="Nowell W R."/>
        </authorList>
    </citation>
    <scope>NUCLEOTIDE SEQUENCE</scope>
</reference>
<feature type="domain" description="RNase III" evidence="2">
    <location>
        <begin position="1"/>
        <end position="131"/>
    </location>
</feature>
<proteinExistence type="predicted"/>
<feature type="non-terminal residue" evidence="3">
    <location>
        <position position="154"/>
    </location>
</feature>
<dbReference type="InterPro" id="IPR036389">
    <property type="entry name" value="RNase_III_sf"/>
</dbReference>
<dbReference type="Proteomes" id="UP000663824">
    <property type="component" value="Unassembled WGS sequence"/>
</dbReference>
<dbReference type="GO" id="GO:0004525">
    <property type="term" value="F:ribonuclease III activity"/>
    <property type="evidence" value="ECO:0007669"/>
    <property type="project" value="InterPro"/>
</dbReference>
<name>A0A816W1V2_9BILA</name>
<dbReference type="Gene3D" id="1.10.1520.10">
    <property type="entry name" value="Ribonuclease III domain"/>
    <property type="match status" value="1"/>
</dbReference>
<dbReference type="CDD" id="cd00593">
    <property type="entry name" value="RIBOc"/>
    <property type="match status" value="1"/>
</dbReference>
<organism evidence="3 5">
    <name type="scientific">Rotaria magnacalcarata</name>
    <dbReference type="NCBI Taxonomy" id="392030"/>
    <lineage>
        <taxon>Eukaryota</taxon>
        <taxon>Metazoa</taxon>
        <taxon>Spiralia</taxon>
        <taxon>Gnathifera</taxon>
        <taxon>Rotifera</taxon>
        <taxon>Eurotatoria</taxon>
        <taxon>Bdelloidea</taxon>
        <taxon>Philodinida</taxon>
        <taxon>Philodinidae</taxon>
        <taxon>Rotaria</taxon>
    </lineage>
</organism>
<evidence type="ECO:0000313" key="3">
    <source>
        <dbReference type="EMBL" id="CAF2131730.1"/>
    </source>
</evidence>
<evidence type="ECO:0000259" key="2">
    <source>
        <dbReference type="PROSITE" id="PS50142"/>
    </source>
</evidence>
<dbReference type="InterPro" id="IPR000999">
    <property type="entry name" value="RNase_III_dom"/>
</dbReference>
<dbReference type="PANTHER" id="PTHR14950:SF37">
    <property type="entry name" value="ENDORIBONUCLEASE DICER"/>
    <property type="match status" value="1"/>
</dbReference>
<feature type="non-terminal residue" evidence="3">
    <location>
        <position position="1"/>
    </location>
</feature>
<evidence type="ECO:0000313" key="4">
    <source>
        <dbReference type="EMBL" id="CAF5090504.1"/>
    </source>
</evidence>
<accession>A0A816W1V2</accession>
<dbReference type="SMART" id="SM00535">
    <property type="entry name" value="RIBOc"/>
    <property type="match status" value="1"/>
</dbReference>
<dbReference type="AlphaFoldDB" id="A0A816W1V2"/>
<dbReference type="EMBL" id="CAJNRE010014859">
    <property type="protein sequence ID" value="CAF2131730.1"/>
    <property type="molecule type" value="Genomic_DNA"/>
</dbReference>
<dbReference type="Proteomes" id="UP000676336">
    <property type="component" value="Unassembled WGS sequence"/>
</dbReference>
<gene>
    <name evidence="3" type="ORF">MBJ925_LOCUS27728</name>
    <name evidence="4" type="ORF">SMN809_LOCUS61199</name>
</gene>